<comment type="catalytic activity">
    <reaction evidence="3">
        <text>a 2'-deoxyribonucleoside 5'-triphosphate + H2O = a 2'-deoxyribonucleoside 5'-phosphate + diphosphate + H(+)</text>
        <dbReference type="Rhea" id="RHEA:44644"/>
        <dbReference type="ChEBI" id="CHEBI:15377"/>
        <dbReference type="ChEBI" id="CHEBI:15378"/>
        <dbReference type="ChEBI" id="CHEBI:33019"/>
        <dbReference type="ChEBI" id="CHEBI:61560"/>
        <dbReference type="ChEBI" id="CHEBI:65317"/>
        <dbReference type="EC" id="3.6.1.9"/>
    </reaction>
</comment>
<comment type="caution">
    <text evidence="3">Lacks conserved residue(s) required for the propagation of feature annotation.</text>
</comment>
<comment type="function">
    <text evidence="3">Nucleoside triphosphate pyrophosphatase. May have a dual role in cell division arrest and in preventing the incorporation of modified nucleotides into cellular nucleic acids.</text>
</comment>
<organism evidence="4 5">
    <name type="scientific">Leucobacter albus</name>
    <dbReference type="NCBI Taxonomy" id="272210"/>
    <lineage>
        <taxon>Bacteria</taxon>
        <taxon>Bacillati</taxon>
        <taxon>Actinomycetota</taxon>
        <taxon>Actinomycetes</taxon>
        <taxon>Micrococcales</taxon>
        <taxon>Microbacteriaceae</taxon>
        <taxon>Leucobacter</taxon>
    </lineage>
</organism>
<comment type="catalytic activity">
    <reaction evidence="3">
        <text>a ribonucleoside 5'-triphosphate + H2O = a ribonucleoside 5'-phosphate + diphosphate + H(+)</text>
        <dbReference type="Rhea" id="RHEA:23996"/>
        <dbReference type="ChEBI" id="CHEBI:15377"/>
        <dbReference type="ChEBI" id="CHEBI:15378"/>
        <dbReference type="ChEBI" id="CHEBI:33019"/>
        <dbReference type="ChEBI" id="CHEBI:58043"/>
        <dbReference type="ChEBI" id="CHEBI:61557"/>
        <dbReference type="EC" id="3.6.1.9"/>
    </reaction>
</comment>
<dbReference type="EC" id="3.6.1.9" evidence="3"/>
<dbReference type="InterPro" id="IPR003697">
    <property type="entry name" value="Maf-like"/>
</dbReference>
<sequence length="241" mass="24857">MQLILASTSPARLSVLRGAGIEPVCFSPEVDEEAEVAAREAALGRALTAAELTEYLGRLKAEDVVRRYASEIAELGGGLVLGGDSMFLLDGEVLGKPHVPEVALERSKQHRGRTGVLHSGHWLVDCTRMVGPGEADEAAAPRTAAGLGQPARPAAGAVDTATVTLAADVTDAELAAYVATGEPLKLAGGFAIDGLAGAFIERIEGAPSCVIGLSLPALRRLVRELGHDYPALWAGGSPVLP</sequence>
<reference evidence="5" key="1">
    <citation type="journal article" date="2019" name="Int. J. Syst. Evol. Microbiol.">
        <title>The Global Catalogue of Microorganisms (GCM) 10K type strain sequencing project: providing services to taxonomists for standard genome sequencing and annotation.</title>
        <authorList>
            <consortium name="The Broad Institute Genomics Platform"/>
            <consortium name="The Broad Institute Genome Sequencing Center for Infectious Disease"/>
            <person name="Wu L."/>
            <person name="Ma J."/>
        </authorList>
    </citation>
    <scope>NUCLEOTIDE SEQUENCE [LARGE SCALE GENOMIC DNA]</scope>
    <source>
        <strain evidence="5">CCUG 50213</strain>
    </source>
</reference>
<proteinExistence type="inferred from homology"/>
<dbReference type="Proteomes" id="UP001597181">
    <property type="component" value="Unassembled WGS sequence"/>
</dbReference>
<accession>A0ABW3TNG4</accession>
<evidence type="ECO:0000256" key="2">
    <source>
        <dbReference type="ARBA" id="ARBA00022801"/>
    </source>
</evidence>
<dbReference type="InterPro" id="IPR029001">
    <property type="entry name" value="ITPase-like_fam"/>
</dbReference>
<protein>
    <recommendedName>
        <fullName evidence="3">Nucleoside triphosphate pyrophosphatase</fullName>
        <ecNumber evidence="3">3.6.1.9</ecNumber>
    </recommendedName>
    <alternativeName>
        <fullName evidence="3">Nucleotide pyrophosphatase</fullName>
        <shortName evidence="3">Nucleotide PPase</shortName>
    </alternativeName>
</protein>
<gene>
    <name evidence="4" type="ORF">ACFQ3U_04290</name>
</gene>
<name>A0ABW3TNG4_9MICO</name>
<dbReference type="SUPFAM" id="SSF52972">
    <property type="entry name" value="ITPase-like"/>
    <property type="match status" value="1"/>
</dbReference>
<keyword evidence="5" id="KW-1185">Reference proteome</keyword>
<evidence type="ECO:0000313" key="5">
    <source>
        <dbReference type="Proteomes" id="UP001597181"/>
    </source>
</evidence>
<keyword evidence="3" id="KW-0546">Nucleotide metabolism</keyword>
<evidence type="ECO:0000313" key="4">
    <source>
        <dbReference type="EMBL" id="MFD1201109.1"/>
    </source>
</evidence>
<comment type="subcellular location">
    <subcellularLocation>
        <location evidence="3">Cytoplasm</location>
    </subcellularLocation>
</comment>
<evidence type="ECO:0000256" key="3">
    <source>
        <dbReference type="HAMAP-Rule" id="MF_00528"/>
    </source>
</evidence>
<comment type="similarity">
    <text evidence="3">Belongs to the Maf family.</text>
</comment>
<dbReference type="GO" id="GO:0016787">
    <property type="term" value="F:hydrolase activity"/>
    <property type="evidence" value="ECO:0007669"/>
    <property type="project" value="UniProtKB-KW"/>
</dbReference>
<dbReference type="HAMAP" id="MF_00528">
    <property type="entry name" value="Maf"/>
    <property type="match status" value="1"/>
</dbReference>
<dbReference type="Gene3D" id="3.90.950.10">
    <property type="match status" value="1"/>
</dbReference>
<dbReference type="PANTHER" id="PTHR43213:SF5">
    <property type="entry name" value="BIFUNCTIONAL DTTP_UTP PYROPHOSPHATASE_METHYLTRANSFERASE PROTEIN-RELATED"/>
    <property type="match status" value="1"/>
</dbReference>
<dbReference type="EMBL" id="JBHTLY010000002">
    <property type="protein sequence ID" value="MFD1201109.1"/>
    <property type="molecule type" value="Genomic_DNA"/>
</dbReference>
<dbReference type="PIRSF" id="PIRSF006305">
    <property type="entry name" value="Maf"/>
    <property type="match status" value="1"/>
</dbReference>
<evidence type="ECO:0000256" key="1">
    <source>
        <dbReference type="ARBA" id="ARBA00001968"/>
    </source>
</evidence>
<dbReference type="PANTHER" id="PTHR43213">
    <property type="entry name" value="BIFUNCTIONAL DTTP/UTP PYROPHOSPHATASE/METHYLTRANSFERASE PROTEIN-RELATED"/>
    <property type="match status" value="1"/>
</dbReference>
<keyword evidence="3" id="KW-0963">Cytoplasm</keyword>
<dbReference type="Pfam" id="PF02545">
    <property type="entry name" value="Maf"/>
    <property type="match status" value="1"/>
</dbReference>
<comment type="caution">
    <text evidence="4">The sequence shown here is derived from an EMBL/GenBank/DDBJ whole genome shotgun (WGS) entry which is preliminary data.</text>
</comment>
<keyword evidence="2 3" id="KW-0378">Hydrolase</keyword>
<comment type="cofactor">
    <cofactor evidence="1 3">
        <name>a divalent metal cation</name>
        <dbReference type="ChEBI" id="CHEBI:60240"/>
    </cofactor>
</comment>
<feature type="active site" description="Proton acceptor" evidence="3">
    <location>
        <position position="84"/>
    </location>
</feature>
<dbReference type="RefSeq" id="WP_343957017.1">
    <property type="nucleotide sequence ID" value="NZ_BAAAKZ010000001.1"/>
</dbReference>